<feature type="non-terminal residue" evidence="1">
    <location>
        <position position="358"/>
    </location>
</feature>
<sequence length="358" mass="41071">MFMNRNISDIYENLSKTKELGKKCTLLIGAGCSVKAGIPLASDFVDIIEDYYPNAYKRAKEKTYPMCMAELPFGHRRDLIANYIDNSKINWAHVCIALLIHEGYVDRVLTTNFDPLLIRACALLNEFPAVYDFAVSHLFKPADVADKAIFHLHGQRGGFVLLNTEEECNMLSDHLKPVFQDSEQGHMWIVIGYSGENDPVFDRLVEIKRFDYGLYWIGYKDSEPSEHLMKHLLIEGKDAYFVKGYDADSFFIQLTQKLKIFPPDFIARPFTHMDNCFEMIIPFTLFKEEHESDVTHESREQIKKCMDKYEKIPSAIQEADVLLLKGDYGGVVKMHALYDETPSPEFADVLSWGYIGQG</sequence>
<name>A0AC61S9N1_9EURY</name>
<dbReference type="EMBL" id="QYBA01000249">
    <property type="protein sequence ID" value="TKY91164.1"/>
    <property type="molecule type" value="Genomic_DNA"/>
</dbReference>
<gene>
    <name evidence="1" type="ORF">C5S46_07260</name>
</gene>
<evidence type="ECO:0000313" key="1">
    <source>
        <dbReference type="EMBL" id="TKY91164.1"/>
    </source>
</evidence>
<proteinExistence type="predicted"/>
<comment type="caution">
    <text evidence="1">The sequence shown here is derived from an EMBL/GenBank/DDBJ whole genome shotgun (WGS) entry which is preliminary data.</text>
</comment>
<evidence type="ECO:0000313" key="2">
    <source>
        <dbReference type="Proteomes" id="UP000315423"/>
    </source>
</evidence>
<organism evidence="1 2">
    <name type="scientific">Candidatus Methanomarinus sp</name>
    <dbReference type="NCBI Taxonomy" id="3386244"/>
    <lineage>
        <taxon>Archaea</taxon>
        <taxon>Methanobacteriati</taxon>
        <taxon>Methanobacteriota</taxon>
        <taxon>Stenosarchaea group</taxon>
        <taxon>Methanomicrobia</taxon>
        <taxon>Methanosarcinales</taxon>
        <taxon>ANME-2 cluster</taxon>
        <taxon>Candidatus Methanocomedenaceae</taxon>
        <taxon>Candidatus Methanomarinus</taxon>
    </lineage>
</organism>
<reference evidence="1" key="1">
    <citation type="submission" date="2018-09" db="EMBL/GenBank/DDBJ databases">
        <title>A genomic encyclopedia of anaerobic methanotrophic archaea.</title>
        <authorList>
            <person name="Skennerton C.T."/>
            <person name="Chadwick G.L."/>
            <person name="Laso-Perez R."/>
            <person name="Leu A.O."/>
            <person name="Speth D.R."/>
            <person name="Yu H."/>
            <person name="Morgan-Lang C."/>
            <person name="Hatzenpichler R."/>
            <person name="Goudeau D."/>
            <person name="Malmstrom R."/>
            <person name="Woyke T."/>
            <person name="Hallam S."/>
            <person name="Tyson G.W."/>
            <person name="Wegener G."/>
            <person name="Boetius A."/>
            <person name="Orphan V.J."/>
        </authorList>
    </citation>
    <scope>NUCLEOTIDE SEQUENCE</scope>
    <source>
        <strain evidence="1">CONS3730D10UFb2</strain>
    </source>
</reference>
<accession>A0AC61S9N1</accession>
<dbReference type="Proteomes" id="UP000315423">
    <property type="component" value="Unassembled WGS sequence"/>
</dbReference>
<protein>
    <submittedName>
        <fullName evidence="1">Uncharacterized protein</fullName>
    </submittedName>
</protein>